<keyword evidence="3" id="KW-1185">Reference proteome</keyword>
<sequence length="195" mass="21687">MVHRWLFEADGGHGPTQWTRRCVEGTRLYRIDPVGAPNTTRVSERVAQDKSSSGVPSPPKRIKPTQIVLDSRKDDMQGATLNDDSGTQANPLQRTMRPCSALLGAFSLQRLVSPWCGARMTLSSELSPCPCRSSHTYWTGHGHHAQLPLSVSATVVVLIERRHNRRTPQLFCTLSKLLYGAEISQHFDLLIHLPA</sequence>
<reference evidence="2 3" key="1">
    <citation type="journal article" date="2012" name="Genome Biol.">
        <title>Genome and low-iron response of an oceanic diatom adapted to chronic iron limitation.</title>
        <authorList>
            <person name="Lommer M."/>
            <person name="Specht M."/>
            <person name="Roy A.S."/>
            <person name="Kraemer L."/>
            <person name="Andreson R."/>
            <person name="Gutowska M.A."/>
            <person name="Wolf J."/>
            <person name="Bergner S.V."/>
            <person name="Schilhabel M.B."/>
            <person name="Klostermeier U.C."/>
            <person name="Beiko R.G."/>
            <person name="Rosenstiel P."/>
            <person name="Hippler M."/>
            <person name="Laroche J."/>
        </authorList>
    </citation>
    <scope>NUCLEOTIDE SEQUENCE [LARGE SCALE GENOMIC DNA]</scope>
    <source>
        <strain evidence="2 3">CCMP1005</strain>
    </source>
</reference>
<evidence type="ECO:0000313" key="2">
    <source>
        <dbReference type="EMBL" id="EJK44292.1"/>
    </source>
</evidence>
<dbReference type="EMBL" id="AGNL01049905">
    <property type="protein sequence ID" value="EJK44292.1"/>
    <property type="molecule type" value="Genomic_DNA"/>
</dbReference>
<gene>
    <name evidence="2" type="ORF">THAOC_37179</name>
</gene>
<dbReference type="AlphaFoldDB" id="K0RCR6"/>
<protein>
    <submittedName>
        <fullName evidence="2">Uncharacterized protein</fullName>
    </submittedName>
</protein>
<proteinExistence type="predicted"/>
<evidence type="ECO:0000256" key="1">
    <source>
        <dbReference type="SAM" id="MobiDB-lite"/>
    </source>
</evidence>
<comment type="caution">
    <text evidence="2">The sequence shown here is derived from an EMBL/GenBank/DDBJ whole genome shotgun (WGS) entry which is preliminary data.</text>
</comment>
<feature type="non-terminal residue" evidence="2">
    <location>
        <position position="195"/>
    </location>
</feature>
<accession>K0RCR6</accession>
<organism evidence="2 3">
    <name type="scientific">Thalassiosira oceanica</name>
    <name type="common">Marine diatom</name>
    <dbReference type="NCBI Taxonomy" id="159749"/>
    <lineage>
        <taxon>Eukaryota</taxon>
        <taxon>Sar</taxon>
        <taxon>Stramenopiles</taxon>
        <taxon>Ochrophyta</taxon>
        <taxon>Bacillariophyta</taxon>
        <taxon>Coscinodiscophyceae</taxon>
        <taxon>Thalassiosirophycidae</taxon>
        <taxon>Thalassiosirales</taxon>
        <taxon>Thalassiosiraceae</taxon>
        <taxon>Thalassiosira</taxon>
    </lineage>
</organism>
<evidence type="ECO:0000313" key="3">
    <source>
        <dbReference type="Proteomes" id="UP000266841"/>
    </source>
</evidence>
<dbReference type="Proteomes" id="UP000266841">
    <property type="component" value="Unassembled WGS sequence"/>
</dbReference>
<feature type="region of interest" description="Disordered" evidence="1">
    <location>
        <begin position="33"/>
        <end position="62"/>
    </location>
</feature>
<name>K0RCR6_THAOC</name>